<evidence type="ECO:0000313" key="1">
    <source>
        <dbReference type="EMBL" id="GGF93610.1"/>
    </source>
</evidence>
<accession>A0A917FMD3</accession>
<evidence type="ECO:0000313" key="2">
    <source>
        <dbReference type="Proteomes" id="UP000654257"/>
    </source>
</evidence>
<gene>
    <name evidence="1" type="ORF">GCM10007304_04350</name>
</gene>
<organism evidence="1 2">
    <name type="scientific">Rhodococcoides trifolii</name>
    <dbReference type="NCBI Taxonomy" id="908250"/>
    <lineage>
        <taxon>Bacteria</taxon>
        <taxon>Bacillati</taxon>
        <taxon>Actinomycetota</taxon>
        <taxon>Actinomycetes</taxon>
        <taxon>Mycobacteriales</taxon>
        <taxon>Nocardiaceae</taxon>
        <taxon>Rhodococcoides</taxon>
    </lineage>
</organism>
<protein>
    <submittedName>
        <fullName evidence="1">Uncharacterized protein</fullName>
    </submittedName>
</protein>
<keyword evidence="2" id="KW-1185">Reference proteome</keyword>
<sequence length="112" mass="11744">MPVTPTVSNWASFCRSVNVVRNWVQESADCVAAAGADVAGGAEVASGATDVLATGLCSTDPSLLLHAAARMTVAASTEDILRIRMISDATGLECRHILPVLHCRKSSPWHVT</sequence>
<reference evidence="1" key="1">
    <citation type="journal article" date="2014" name="Int. J. Syst. Evol. Microbiol.">
        <title>Complete genome sequence of Corynebacterium casei LMG S-19264T (=DSM 44701T), isolated from a smear-ripened cheese.</title>
        <authorList>
            <consortium name="US DOE Joint Genome Institute (JGI-PGF)"/>
            <person name="Walter F."/>
            <person name="Albersmeier A."/>
            <person name="Kalinowski J."/>
            <person name="Ruckert C."/>
        </authorList>
    </citation>
    <scope>NUCLEOTIDE SEQUENCE</scope>
    <source>
        <strain evidence="1">CCM 7905</strain>
    </source>
</reference>
<dbReference type="EMBL" id="BMCU01000001">
    <property type="protein sequence ID" value="GGF93610.1"/>
    <property type="molecule type" value="Genomic_DNA"/>
</dbReference>
<dbReference type="Proteomes" id="UP000654257">
    <property type="component" value="Unassembled WGS sequence"/>
</dbReference>
<comment type="caution">
    <text evidence="1">The sequence shown here is derived from an EMBL/GenBank/DDBJ whole genome shotgun (WGS) entry which is preliminary data.</text>
</comment>
<name>A0A917FMD3_9NOCA</name>
<proteinExistence type="predicted"/>
<reference evidence="1" key="2">
    <citation type="submission" date="2020-09" db="EMBL/GenBank/DDBJ databases">
        <authorList>
            <person name="Sun Q."/>
            <person name="Sedlacek I."/>
        </authorList>
    </citation>
    <scope>NUCLEOTIDE SEQUENCE</scope>
    <source>
        <strain evidence="1">CCM 7905</strain>
    </source>
</reference>
<dbReference type="AlphaFoldDB" id="A0A917FMD3"/>